<dbReference type="PANTHER" id="PTHR35371:SF1">
    <property type="entry name" value="BLR7753 PROTEIN"/>
    <property type="match status" value="1"/>
</dbReference>
<feature type="transmembrane region" description="Helical" evidence="5">
    <location>
        <begin position="7"/>
        <end position="25"/>
    </location>
</feature>
<dbReference type="Proteomes" id="UP000199167">
    <property type="component" value="Unassembled WGS sequence"/>
</dbReference>
<dbReference type="EMBL" id="FOIZ01000001">
    <property type="protein sequence ID" value="SEW28949.1"/>
    <property type="molecule type" value="Genomic_DNA"/>
</dbReference>
<feature type="transmembrane region" description="Helical" evidence="5">
    <location>
        <begin position="66"/>
        <end position="93"/>
    </location>
</feature>
<dbReference type="GO" id="GO:0016020">
    <property type="term" value="C:membrane"/>
    <property type="evidence" value="ECO:0007669"/>
    <property type="project" value="UniProtKB-SubCell"/>
</dbReference>
<dbReference type="AlphaFoldDB" id="A0A1I0QPB0"/>
<keyword evidence="4 5" id="KW-0472">Membrane</keyword>
<evidence type="ECO:0000256" key="2">
    <source>
        <dbReference type="ARBA" id="ARBA00022692"/>
    </source>
</evidence>
<dbReference type="Pfam" id="PF01124">
    <property type="entry name" value="MAPEG"/>
    <property type="match status" value="1"/>
</dbReference>
<dbReference type="RefSeq" id="WP_165611817.1">
    <property type="nucleotide sequence ID" value="NZ_FOIZ01000001.1"/>
</dbReference>
<keyword evidence="2 5" id="KW-0812">Transmembrane</keyword>
<organism evidence="6 7">
    <name type="scientific">Cognatiyoonia koreensis</name>
    <dbReference type="NCBI Taxonomy" id="364200"/>
    <lineage>
        <taxon>Bacteria</taxon>
        <taxon>Pseudomonadati</taxon>
        <taxon>Pseudomonadota</taxon>
        <taxon>Alphaproteobacteria</taxon>
        <taxon>Rhodobacterales</taxon>
        <taxon>Paracoccaceae</taxon>
        <taxon>Cognatiyoonia</taxon>
    </lineage>
</organism>
<evidence type="ECO:0000313" key="6">
    <source>
        <dbReference type="EMBL" id="SEW28949.1"/>
    </source>
</evidence>
<keyword evidence="7" id="KW-1185">Reference proteome</keyword>
<accession>A0A1I0QPB0</accession>
<gene>
    <name evidence="6" type="ORF">SAMN04488515_2051</name>
</gene>
<dbReference type="InterPro" id="IPR023352">
    <property type="entry name" value="MAPEG-like_dom_sf"/>
</dbReference>
<protein>
    <submittedName>
        <fullName evidence="6">Uncharacterized conserved protein, MAPEG superfamily</fullName>
    </submittedName>
</protein>
<reference evidence="6 7" key="1">
    <citation type="submission" date="2016-10" db="EMBL/GenBank/DDBJ databases">
        <authorList>
            <person name="de Groot N.N."/>
        </authorList>
    </citation>
    <scope>NUCLEOTIDE SEQUENCE [LARGE SCALE GENOMIC DNA]</scope>
    <source>
        <strain evidence="6 7">DSM 17925</strain>
    </source>
</reference>
<evidence type="ECO:0000256" key="5">
    <source>
        <dbReference type="SAM" id="Phobius"/>
    </source>
</evidence>
<dbReference type="STRING" id="364200.SAMN04488515_2051"/>
<name>A0A1I0QPB0_9RHOB</name>
<dbReference type="Gene3D" id="1.20.120.550">
    <property type="entry name" value="Membrane associated eicosanoid/glutathione metabolism-like domain"/>
    <property type="match status" value="1"/>
</dbReference>
<dbReference type="PANTHER" id="PTHR35371">
    <property type="entry name" value="INNER MEMBRANE PROTEIN"/>
    <property type="match status" value="1"/>
</dbReference>
<evidence type="ECO:0000256" key="3">
    <source>
        <dbReference type="ARBA" id="ARBA00022989"/>
    </source>
</evidence>
<feature type="transmembrane region" description="Helical" evidence="5">
    <location>
        <begin position="105"/>
        <end position="125"/>
    </location>
</feature>
<proteinExistence type="predicted"/>
<evidence type="ECO:0000256" key="1">
    <source>
        <dbReference type="ARBA" id="ARBA00004370"/>
    </source>
</evidence>
<comment type="subcellular location">
    <subcellularLocation>
        <location evidence="1">Membrane</location>
    </subcellularLocation>
</comment>
<evidence type="ECO:0000256" key="4">
    <source>
        <dbReference type="ARBA" id="ARBA00023136"/>
    </source>
</evidence>
<sequence>MTPELTYLLYAVILLIVHVLAQATFSDLSKGLGWALGPQDEKRDQNVIAGRIQRALANYLETFPAFVALALLLTVSDTANTTSAFGAALYFWARVAYVPAYASGVPLVRSVTWFASMAGLLIMILQAF</sequence>
<dbReference type="SUPFAM" id="SSF161084">
    <property type="entry name" value="MAPEG domain-like"/>
    <property type="match status" value="1"/>
</dbReference>
<evidence type="ECO:0000313" key="7">
    <source>
        <dbReference type="Proteomes" id="UP000199167"/>
    </source>
</evidence>
<keyword evidence="3 5" id="KW-1133">Transmembrane helix</keyword>
<dbReference type="InterPro" id="IPR001129">
    <property type="entry name" value="Membr-assoc_MAPEG"/>
</dbReference>